<name>A0A176VF17_MARPO</name>
<evidence type="ECO:0000313" key="3">
    <source>
        <dbReference type="Proteomes" id="UP000077202"/>
    </source>
</evidence>
<feature type="region of interest" description="Disordered" evidence="1">
    <location>
        <begin position="387"/>
        <end position="523"/>
    </location>
</feature>
<feature type="region of interest" description="Disordered" evidence="1">
    <location>
        <begin position="311"/>
        <end position="332"/>
    </location>
</feature>
<gene>
    <name evidence="2" type="ORF">AXG93_1040s1040</name>
</gene>
<feature type="region of interest" description="Disordered" evidence="1">
    <location>
        <begin position="210"/>
        <end position="258"/>
    </location>
</feature>
<comment type="caution">
    <text evidence="2">The sequence shown here is derived from an EMBL/GenBank/DDBJ whole genome shotgun (WGS) entry which is preliminary data.</text>
</comment>
<evidence type="ECO:0000256" key="1">
    <source>
        <dbReference type="SAM" id="MobiDB-lite"/>
    </source>
</evidence>
<dbReference type="AlphaFoldDB" id="A0A176VF17"/>
<feature type="compositionally biased region" description="Polar residues" evidence="1">
    <location>
        <begin position="871"/>
        <end position="880"/>
    </location>
</feature>
<feature type="compositionally biased region" description="Polar residues" evidence="1">
    <location>
        <begin position="479"/>
        <end position="493"/>
    </location>
</feature>
<feature type="compositionally biased region" description="Basic and acidic residues" evidence="1">
    <location>
        <begin position="647"/>
        <end position="672"/>
    </location>
</feature>
<protein>
    <submittedName>
        <fullName evidence="2">Uncharacterized protein</fullName>
    </submittedName>
</protein>
<sequence length="1076" mass="117037">MMGTKDGKGDGANHRGLTGSGAGANGVETGALFPRLHVKETKRVGPRAPPRNKMALYEQFTFPSYRFVPPAVMLPTSGLSAGSSPYSPHVHSNGEKMALYEQFTFPQHRLVQPSTSFPSSGLPSRSCSSSLQQTSPLAPSKGIPGTIARPPLLPLVVQCRWKSSSNDGSRYYCPPPYGSLGMPYMAMNVPHQAGQPVVNGSATSTVVDSESEIQRTPSTTATASGGVSSHGVGFGSFRPSSHANLRTSSSKKGGRINDDCTVPIYTAPKSSTGFPKVYSEGSDWSSGGPWQPGIDLTKACQPMPVSYDYQVNSSGPSNSRGDCREESVTGVTGEHRETKIVYSERGVGEVTELPDGTSREAYKEKQVSSLRNRHSHFSAFRVRGADTCDQPHRRKNSQYFDDTSEADGLRSCGTGNGECLTVLEDDEDSASKHRKSSTKTRATKDSEVSDSRRDQPQPASQGLGKKEKKLETEKARKPSMSTECRSNTPGSSDDNVENPSDCEVSEHTQPALWSDSEESDATMLEADPSHKITPKDLINAVGQQEFWTARKILQRVLVHLWSGTTLALRVFLGVSVTLVSQAHEVWPWYVRVVVSKAKVVWRQQMIFASQVFELHCLIKVQQLLVGEDEEDWEEDDQQATPSPPEVVPEKLQGKKTGAEKPSARPGVEDLESKGPLQQPDSTCQSSTSKRAFYQTCTPDPQPGVESGPAIPVVPSAGTSGTSGAWGYPPYAKSGANGWFGALPAVNGAYMYQPYPGPYPQPQAHSMGAFNGSYRPVICAPTPMDVSGMSTYGMPGYEQRPDLMQDMYRYNTLHQQWQAAMYCNSVAQDPNASWYSTPPVPYMDPSRMPMRWYDEMASSHSSAHPGFHRQPHQSSGPSLPTDQPMVYPMHPQWPEAVSGQVQGREGDRFRAQASWPLQGRSAEQGFQRPVTYPAQEVGAPGSQVAEGRWGNGWEASEGKSPQDSNGRAVEVPAASQYSTGEVPDSRVHKRGRETVPEARSPADRDRQRNSVEETNSGDQRRDALPLFPLATSANAGEKQKSSSHSFPGVIKVVPRAMVATAESAAEILLSIQKQRQQ</sequence>
<dbReference type="EMBL" id="LVLJ01003850">
    <property type="protein sequence ID" value="OAE19440.1"/>
    <property type="molecule type" value="Genomic_DNA"/>
</dbReference>
<dbReference type="PANTHER" id="PTHR34281">
    <property type="entry name" value="PROTEIN EARLY FLOWERING 3"/>
    <property type="match status" value="1"/>
</dbReference>
<proteinExistence type="predicted"/>
<dbReference type="InterPro" id="IPR039319">
    <property type="entry name" value="ELF3-like"/>
</dbReference>
<feature type="compositionally biased region" description="Basic and acidic residues" evidence="1">
    <location>
        <begin position="321"/>
        <end position="332"/>
    </location>
</feature>
<feature type="region of interest" description="Disordered" evidence="1">
    <location>
        <begin position="932"/>
        <end position="1023"/>
    </location>
</feature>
<feature type="compositionally biased region" description="Polar residues" evidence="1">
    <location>
        <begin position="678"/>
        <end position="698"/>
    </location>
</feature>
<feature type="region of interest" description="Disordered" evidence="1">
    <location>
        <begin position="111"/>
        <end position="144"/>
    </location>
</feature>
<feature type="compositionally biased region" description="Basic and acidic residues" evidence="1">
    <location>
        <begin position="464"/>
        <end position="476"/>
    </location>
</feature>
<reference evidence="2" key="1">
    <citation type="submission" date="2016-03" db="EMBL/GenBank/DDBJ databases">
        <title>Mechanisms controlling the formation of the plant cell surface in tip-growing cells are functionally conserved among land plants.</title>
        <authorList>
            <person name="Honkanen S."/>
            <person name="Jones V.A."/>
            <person name="Morieri G."/>
            <person name="Champion C."/>
            <person name="Hetherington A.J."/>
            <person name="Kelly S."/>
            <person name="Saint-Marcoux D."/>
            <person name="Proust H."/>
            <person name="Prescott H."/>
            <person name="Dolan L."/>
        </authorList>
    </citation>
    <scope>NUCLEOTIDE SEQUENCE [LARGE SCALE GENOMIC DNA]</scope>
    <source>
        <tissue evidence="2">Whole gametophyte</tissue>
    </source>
</reference>
<feature type="compositionally biased region" description="Basic and acidic residues" evidence="1">
    <location>
        <begin position="991"/>
        <end position="1010"/>
    </location>
</feature>
<feature type="compositionally biased region" description="Polar residues" evidence="1">
    <location>
        <begin position="311"/>
        <end position="320"/>
    </location>
</feature>
<organism evidence="2 3">
    <name type="scientific">Marchantia polymorpha subsp. ruderalis</name>
    <dbReference type="NCBI Taxonomy" id="1480154"/>
    <lineage>
        <taxon>Eukaryota</taxon>
        <taxon>Viridiplantae</taxon>
        <taxon>Streptophyta</taxon>
        <taxon>Embryophyta</taxon>
        <taxon>Marchantiophyta</taxon>
        <taxon>Marchantiopsida</taxon>
        <taxon>Marchantiidae</taxon>
        <taxon>Marchantiales</taxon>
        <taxon>Marchantiaceae</taxon>
        <taxon>Marchantia</taxon>
    </lineage>
</organism>
<feature type="region of interest" description="Disordered" evidence="1">
    <location>
        <begin position="629"/>
        <end position="715"/>
    </location>
</feature>
<feature type="region of interest" description="Disordered" evidence="1">
    <location>
        <begin position="858"/>
        <end position="890"/>
    </location>
</feature>
<accession>A0A176VF17</accession>
<dbReference type="PANTHER" id="PTHR34281:SF2">
    <property type="entry name" value="PROTEIN EARLY FLOWERING 3"/>
    <property type="match status" value="1"/>
</dbReference>
<feature type="region of interest" description="Disordered" evidence="1">
    <location>
        <begin position="1"/>
        <end position="26"/>
    </location>
</feature>
<feature type="compositionally biased region" description="Basic and acidic residues" evidence="1">
    <location>
        <begin position="1"/>
        <end position="13"/>
    </location>
</feature>
<keyword evidence="3" id="KW-1185">Reference proteome</keyword>
<feature type="compositionally biased region" description="Low complexity" evidence="1">
    <location>
        <begin position="218"/>
        <end position="237"/>
    </location>
</feature>
<feature type="compositionally biased region" description="Polar residues" evidence="1">
    <location>
        <begin position="238"/>
        <end position="251"/>
    </location>
</feature>
<feature type="compositionally biased region" description="Low complexity" evidence="1">
    <location>
        <begin position="113"/>
        <end position="136"/>
    </location>
</feature>
<evidence type="ECO:0000313" key="2">
    <source>
        <dbReference type="EMBL" id="OAE19440.1"/>
    </source>
</evidence>
<feature type="compositionally biased region" description="Basic and acidic residues" evidence="1">
    <location>
        <begin position="442"/>
        <end position="455"/>
    </location>
</feature>
<dbReference type="Proteomes" id="UP000077202">
    <property type="component" value="Unassembled WGS sequence"/>
</dbReference>